<accession>A0A849XM68</accession>
<name>A0A849XM68_9FIRM</name>
<feature type="compositionally biased region" description="Basic and acidic residues" evidence="2">
    <location>
        <begin position="217"/>
        <end position="270"/>
    </location>
</feature>
<dbReference type="InterPro" id="IPR009785">
    <property type="entry name" value="Prophage_Lj928_Orf309"/>
</dbReference>
<feature type="region of interest" description="Disordered" evidence="2">
    <location>
        <begin position="217"/>
        <end position="303"/>
    </location>
</feature>
<comment type="caution">
    <text evidence="3">The sequence shown here is derived from an EMBL/GenBank/DDBJ whole genome shotgun (WGS) entry which is preliminary data.</text>
</comment>
<gene>
    <name evidence="3" type="ORF">HUU93_03410</name>
</gene>
<evidence type="ECO:0000313" key="4">
    <source>
        <dbReference type="Proteomes" id="UP000554488"/>
    </source>
</evidence>
<evidence type="ECO:0000313" key="3">
    <source>
        <dbReference type="EMBL" id="NUN85657.1"/>
    </source>
</evidence>
<proteinExistence type="predicted"/>
<dbReference type="RefSeq" id="WP_173813367.1">
    <property type="nucleotide sequence ID" value="NZ_JABWDC010000008.1"/>
</dbReference>
<dbReference type="AlphaFoldDB" id="A0A849XM68"/>
<evidence type="ECO:0000256" key="2">
    <source>
        <dbReference type="SAM" id="MobiDB-lite"/>
    </source>
</evidence>
<dbReference type="Proteomes" id="UP000554488">
    <property type="component" value="Unassembled WGS sequence"/>
</dbReference>
<sequence>MDEKMEIRLVNPTEDGFLQKIDWNKAELEENVRSIVAAYQGLVYTEDTVSDAKNDRAALRKLLNEIEDRRKLVKKKCMEPYEVFESDLKDVTALIKEQISIIDGQVKEYENSVKEEKKARLQDVYTEAIGELAEVLPFERVFEAQYLNVSFKESKAATEIQEKIQRVKSDLAAIDALDSKYKLNAKDVYVRTLDMSQAMAENARLIKFEEQMEADRKRKAEEEERRRVEAEARAKEAEERRRQEAERIAAERAEREKALAEQQAQEERASESGYNAPVPDKTADVQSEEPAEKPAEKEALPEEKKYKATFYAIGTLQQLKDLQEYMKEHNIQFGKAGK</sequence>
<evidence type="ECO:0000256" key="1">
    <source>
        <dbReference type="SAM" id="Coils"/>
    </source>
</evidence>
<protein>
    <submittedName>
        <fullName evidence="3">DUF1351 domain-containing protein</fullName>
    </submittedName>
</protein>
<reference evidence="3 4" key="2">
    <citation type="submission" date="2020-07" db="EMBL/GenBank/DDBJ databases">
        <title>Bacterial metabolism rescues the inhibition of intestinal drug absorption by food and drug additives.</title>
        <authorList>
            <person name="Zou L."/>
            <person name="Spanogiannopoulos P."/>
            <person name="Chien H.-C."/>
            <person name="Pieper L.M."/>
            <person name="Cai W."/>
            <person name="Khuri N."/>
            <person name="Pottel J."/>
            <person name="Vora B."/>
            <person name="Ni Z."/>
            <person name="Tsakalozou E."/>
            <person name="Zhang W."/>
            <person name="Shoichet B.K."/>
            <person name="Giacomini K.M."/>
            <person name="Turnbaugh P.J."/>
        </authorList>
    </citation>
    <scope>NUCLEOTIDE SEQUENCE [LARGE SCALE GENOMIC DNA]</scope>
    <source>
        <strain evidence="3 4">F22</strain>
    </source>
</reference>
<keyword evidence="1" id="KW-0175">Coiled coil</keyword>
<dbReference type="EMBL" id="JABWDC010000008">
    <property type="protein sequence ID" value="NUN85657.1"/>
    <property type="molecule type" value="Genomic_DNA"/>
</dbReference>
<reference evidence="3 4" key="1">
    <citation type="submission" date="2020-04" db="EMBL/GenBank/DDBJ databases">
        <authorList>
            <person name="Pieper L."/>
        </authorList>
    </citation>
    <scope>NUCLEOTIDE SEQUENCE [LARGE SCALE GENOMIC DNA]</scope>
    <source>
        <strain evidence="3 4">F22</strain>
    </source>
</reference>
<organism evidence="3 4">
    <name type="scientific">Coprococcus comes</name>
    <dbReference type="NCBI Taxonomy" id="410072"/>
    <lineage>
        <taxon>Bacteria</taxon>
        <taxon>Bacillati</taxon>
        <taxon>Bacillota</taxon>
        <taxon>Clostridia</taxon>
        <taxon>Lachnospirales</taxon>
        <taxon>Lachnospiraceae</taxon>
        <taxon>Coprococcus</taxon>
    </lineage>
</organism>
<dbReference type="Pfam" id="PF07083">
    <property type="entry name" value="DUF1351"/>
    <property type="match status" value="1"/>
</dbReference>
<feature type="compositionally biased region" description="Basic and acidic residues" evidence="2">
    <location>
        <begin position="290"/>
        <end position="303"/>
    </location>
</feature>
<feature type="coiled-coil region" evidence="1">
    <location>
        <begin position="49"/>
        <end position="76"/>
    </location>
</feature>